<evidence type="ECO:0000313" key="4">
    <source>
        <dbReference type="EMBL" id="KAH8486140.1"/>
    </source>
</evidence>
<keyword evidence="3" id="KW-0472">Membrane</keyword>
<keyword evidence="3" id="KW-0812">Transmembrane</keyword>
<evidence type="ECO:0000256" key="2">
    <source>
        <dbReference type="SAM" id="MobiDB-lite"/>
    </source>
</evidence>
<keyword evidence="3" id="KW-1133">Transmembrane helix</keyword>
<feature type="region of interest" description="Disordered" evidence="2">
    <location>
        <begin position="1"/>
        <end position="32"/>
    </location>
</feature>
<dbReference type="Proteomes" id="UP000807159">
    <property type="component" value="Chromosome 16"/>
</dbReference>
<feature type="transmembrane region" description="Helical" evidence="3">
    <location>
        <begin position="231"/>
        <end position="256"/>
    </location>
</feature>
<dbReference type="EMBL" id="JACEGQ020000016">
    <property type="protein sequence ID" value="KAH8486140.1"/>
    <property type="molecule type" value="Genomic_DNA"/>
</dbReference>
<protein>
    <submittedName>
        <fullName evidence="4">Uncharacterized protein</fullName>
    </submittedName>
</protein>
<sequence length="258" mass="28403">MGNYNSTTGCGASAYSRLPSSHYSPDDDHSLRDPLLRNITQKVEEQHQQLLHHIYEATRVKETVKSATTSSSSFNPNPPPSKPMQEQKPNGHHALEKDLHQELMMRHGVAKPKALASCPSCYKQGEAIERLKEKNASLEKRVMELTATIEEMKRTSDSYIINNNNNNNIKIPAAGSTPHQSIIINTPIIPDDLVNLQTSPVPDSSTNEIEMKNDSTMSEQSSATQALQSEIIYGSLNDLTGCLVVLIFLVAVLIGVSL</sequence>
<evidence type="ECO:0000256" key="1">
    <source>
        <dbReference type="SAM" id="Coils"/>
    </source>
</evidence>
<reference evidence="4" key="1">
    <citation type="journal article" date="2021" name="J. Hered.">
        <title>Genome Assembly of Salicaceae Populus deltoides (Eastern Cottonwood) I-69 Based on Nanopore Sequencing and Hi-C Technologies.</title>
        <authorList>
            <person name="Bai S."/>
            <person name="Wu H."/>
            <person name="Zhang J."/>
            <person name="Pan Z."/>
            <person name="Zhao W."/>
            <person name="Li Z."/>
            <person name="Tong C."/>
        </authorList>
    </citation>
    <scope>NUCLEOTIDE SEQUENCE</scope>
    <source>
        <tissue evidence="4">Leaf</tissue>
    </source>
</reference>
<evidence type="ECO:0000313" key="5">
    <source>
        <dbReference type="Proteomes" id="UP000807159"/>
    </source>
</evidence>
<organism evidence="4 5">
    <name type="scientific">Populus deltoides</name>
    <name type="common">Eastern poplar</name>
    <name type="synonym">Eastern cottonwood</name>
    <dbReference type="NCBI Taxonomy" id="3696"/>
    <lineage>
        <taxon>Eukaryota</taxon>
        <taxon>Viridiplantae</taxon>
        <taxon>Streptophyta</taxon>
        <taxon>Embryophyta</taxon>
        <taxon>Tracheophyta</taxon>
        <taxon>Spermatophyta</taxon>
        <taxon>Magnoliopsida</taxon>
        <taxon>eudicotyledons</taxon>
        <taxon>Gunneridae</taxon>
        <taxon>Pentapetalae</taxon>
        <taxon>rosids</taxon>
        <taxon>fabids</taxon>
        <taxon>Malpighiales</taxon>
        <taxon>Salicaceae</taxon>
        <taxon>Saliceae</taxon>
        <taxon>Populus</taxon>
    </lineage>
</organism>
<feature type="coiled-coil region" evidence="1">
    <location>
        <begin position="128"/>
        <end position="155"/>
    </location>
</feature>
<feature type="region of interest" description="Disordered" evidence="2">
    <location>
        <begin position="63"/>
        <end position="91"/>
    </location>
</feature>
<keyword evidence="1" id="KW-0175">Coiled coil</keyword>
<evidence type="ECO:0000256" key="3">
    <source>
        <dbReference type="SAM" id="Phobius"/>
    </source>
</evidence>
<keyword evidence="5" id="KW-1185">Reference proteome</keyword>
<comment type="caution">
    <text evidence="4">The sequence shown here is derived from an EMBL/GenBank/DDBJ whole genome shotgun (WGS) entry which is preliminary data.</text>
</comment>
<proteinExistence type="predicted"/>
<dbReference type="AlphaFoldDB" id="A0A8T2WZH4"/>
<name>A0A8T2WZH4_POPDE</name>
<accession>A0A8T2WZH4</accession>
<feature type="compositionally biased region" description="Polar residues" evidence="2">
    <location>
        <begin position="1"/>
        <end position="10"/>
    </location>
</feature>
<gene>
    <name evidence="4" type="ORF">H0E87_027565</name>
</gene>